<reference evidence="2 3" key="1">
    <citation type="journal article" date="2019" name="Gigascience">
        <title>Whole-genome sequence of the oriental lung fluke Paragonimus westermani.</title>
        <authorList>
            <person name="Oey H."/>
            <person name="Zakrzewski M."/>
            <person name="Narain K."/>
            <person name="Devi K.R."/>
            <person name="Agatsuma T."/>
            <person name="Nawaratna S."/>
            <person name="Gobert G.N."/>
            <person name="Jones M.K."/>
            <person name="Ragan M.A."/>
            <person name="McManus D.P."/>
            <person name="Krause L."/>
        </authorList>
    </citation>
    <scope>NUCLEOTIDE SEQUENCE [LARGE SCALE GENOMIC DNA]</scope>
    <source>
        <strain evidence="2 3">IND2009</strain>
    </source>
</reference>
<evidence type="ECO:0000313" key="3">
    <source>
        <dbReference type="Proteomes" id="UP000324629"/>
    </source>
</evidence>
<proteinExistence type="predicted"/>
<organism evidence="2 3">
    <name type="scientific">Paragonimus westermani</name>
    <dbReference type="NCBI Taxonomy" id="34504"/>
    <lineage>
        <taxon>Eukaryota</taxon>
        <taxon>Metazoa</taxon>
        <taxon>Spiralia</taxon>
        <taxon>Lophotrochozoa</taxon>
        <taxon>Platyhelminthes</taxon>
        <taxon>Trematoda</taxon>
        <taxon>Digenea</taxon>
        <taxon>Plagiorchiida</taxon>
        <taxon>Troglotremata</taxon>
        <taxon>Troglotrematidae</taxon>
        <taxon>Paragonimus</taxon>
    </lineage>
</organism>
<dbReference type="EMBL" id="QNGE01003585">
    <property type="protein sequence ID" value="KAA3673851.1"/>
    <property type="molecule type" value="Genomic_DNA"/>
</dbReference>
<feature type="compositionally biased region" description="Polar residues" evidence="1">
    <location>
        <begin position="118"/>
        <end position="132"/>
    </location>
</feature>
<sequence>MVVSATYKIGGESKRKYVTLFVNGVHTHLQLDRWRKFGQPPLLSTHRTARNASGEALKLADEATCEVTFGDNRIGTCCFVTDHPGLHLLGVDWMDDLKLLDQPVNSICNQMKIHSRSETPPNCSTQGGTSPAESMVRRKIRTRFDNVRPSPLTSPNEVHSASYAQCNSVLARDFRGQDKWTAGVISKRNGKVIYIWKRHINQPLRNPGSFPIKPNPALLHWDILLDIFELEQKADMPLSNIGKITSISSLQRRSKRTGKPMNPLQMNPRFQSYDTCRKMGFRTGHHQDNLIRSSVTADEIVHQPNT</sequence>
<keyword evidence="3" id="KW-1185">Reference proteome</keyword>
<name>A0A5J4NDW3_9TREM</name>
<dbReference type="Proteomes" id="UP000324629">
    <property type="component" value="Unassembled WGS sequence"/>
</dbReference>
<protein>
    <submittedName>
        <fullName evidence="2">Uncharacterized protein</fullName>
    </submittedName>
</protein>
<evidence type="ECO:0000313" key="2">
    <source>
        <dbReference type="EMBL" id="KAA3673851.1"/>
    </source>
</evidence>
<evidence type="ECO:0000256" key="1">
    <source>
        <dbReference type="SAM" id="MobiDB-lite"/>
    </source>
</evidence>
<gene>
    <name evidence="2" type="ORF">DEA37_0012493</name>
</gene>
<accession>A0A5J4NDW3</accession>
<comment type="caution">
    <text evidence="2">The sequence shown here is derived from an EMBL/GenBank/DDBJ whole genome shotgun (WGS) entry which is preliminary data.</text>
</comment>
<dbReference type="AlphaFoldDB" id="A0A5J4NDW3"/>
<feature type="region of interest" description="Disordered" evidence="1">
    <location>
        <begin position="115"/>
        <end position="134"/>
    </location>
</feature>